<dbReference type="EMBL" id="CP000513">
    <property type="protein sequence ID" value="ABQ14186.1"/>
    <property type="molecule type" value="Genomic_DNA"/>
</dbReference>
<sequence length="478" mass="54964">MKQYSGLLLGFLTLSVCAQEAYQVQVAKEVNPTLRLPEVKIPWEMLSSLLSEEQDAPLDLSEDPQAVARSLDNAVAHGRLEQIKVLLPHYKKFPEHERNEQLIRFAEAALAQSVGNVKQTIELYREMIANDPNLPPVRLQLALALMRDRQDAAAKDQLERLRSEDLPEEIAAVVDSALAALRERQAWSFGVSGYYVHDSNINQAPDIRSRETDQCPFAEKCTITFPEKENADGLYLRLNADRRLPIKNNWYANFEGSAHANWYWNTDQYDDIQVRLGSGVGYENARFDASVLPFVSQRFYAGKKYAHAAGATVSMNYWMTPKWRLSGIYEGEYAQHDHHSWLDGQRHYQALNLLYLAHSGRYFFGGVNHYYQDAQDDADRFFRYGVNAGWIEDWSGGLSTRLSASVGKRLYQGADLMANIKRNDTEYNTGVQLWYRDWHFWGITPKLSLEWNKTNSNHFYYDRKNGTGRAYIELSKTF</sequence>
<evidence type="ECO:0000256" key="1">
    <source>
        <dbReference type="ARBA" id="ARBA00004571"/>
    </source>
</evidence>
<dbReference type="Proteomes" id="UP000000248">
    <property type="component" value="Chromosome"/>
</dbReference>
<dbReference type="KEGG" id="dno:DNO_1302"/>
<dbReference type="SUPFAM" id="SSF48452">
    <property type="entry name" value="TPR-like"/>
    <property type="match status" value="1"/>
</dbReference>
<keyword evidence="4 8" id="KW-0732">Signal</keyword>
<keyword evidence="2" id="KW-1134">Transmembrane beta strand</keyword>
<gene>
    <name evidence="11" type="ordered locus">DNO_1302</name>
</gene>
<evidence type="ECO:0000259" key="10">
    <source>
        <dbReference type="Pfam" id="PF24575"/>
    </source>
</evidence>
<feature type="signal peptide" evidence="8">
    <location>
        <begin position="1"/>
        <end position="18"/>
    </location>
</feature>
<evidence type="ECO:0000256" key="7">
    <source>
        <dbReference type="ARBA" id="ARBA00023609"/>
    </source>
</evidence>
<evidence type="ECO:0000256" key="4">
    <source>
        <dbReference type="ARBA" id="ARBA00022729"/>
    </source>
</evidence>
<evidence type="ECO:0000256" key="6">
    <source>
        <dbReference type="ARBA" id="ARBA00023237"/>
    </source>
</evidence>
<evidence type="ECO:0000259" key="9">
    <source>
        <dbReference type="Pfam" id="PF04575"/>
    </source>
</evidence>
<proteinExistence type="inferred from homology"/>
<name>A5EX61_DICNV</name>
<evidence type="ECO:0000313" key="12">
    <source>
        <dbReference type="Proteomes" id="UP000000248"/>
    </source>
</evidence>
<keyword evidence="12" id="KW-1185">Reference proteome</keyword>
<evidence type="ECO:0000256" key="2">
    <source>
        <dbReference type="ARBA" id="ARBA00022452"/>
    </source>
</evidence>
<dbReference type="STRING" id="246195.DNO_1302"/>
<accession>A5EX61</accession>
<dbReference type="Pfam" id="PF04575">
    <property type="entry name" value="SlipAM"/>
    <property type="match status" value="1"/>
</dbReference>
<keyword evidence="3" id="KW-0812">Transmembrane</keyword>
<evidence type="ECO:0000256" key="3">
    <source>
        <dbReference type="ARBA" id="ARBA00022692"/>
    </source>
</evidence>
<dbReference type="RefSeq" id="WP_012031592.1">
    <property type="nucleotide sequence ID" value="NC_009446.1"/>
</dbReference>
<organism evidence="11 12">
    <name type="scientific">Dichelobacter nodosus (strain VCS1703A)</name>
    <dbReference type="NCBI Taxonomy" id="246195"/>
    <lineage>
        <taxon>Bacteria</taxon>
        <taxon>Pseudomonadati</taxon>
        <taxon>Pseudomonadota</taxon>
        <taxon>Gammaproteobacteria</taxon>
        <taxon>Cardiobacteriales</taxon>
        <taxon>Cardiobacteriaceae</taxon>
        <taxon>Dichelobacter</taxon>
    </lineage>
</organism>
<comment type="subcellular location">
    <subcellularLocation>
        <location evidence="1">Cell outer membrane</location>
        <topology evidence="1">Multi-pass membrane protein</topology>
    </subcellularLocation>
</comment>
<protein>
    <submittedName>
        <fullName evidence="11">Conserved hypothetical lipoprotein</fullName>
    </submittedName>
</protein>
<dbReference type="InterPro" id="IPR057556">
    <property type="entry name" value="TPR_Slam"/>
</dbReference>
<feature type="chain" id="PRO_5002681332" evidence="8">
    <location>
        <begin position="19"/>
        <end position="478"/>
    </location>
</feature>
<reference evidence="11 12" key="1">
    <citation type="journal article" date="2007" name="Nat. Biotechnol.">
        <title>Genome sequence and identification of candidate vaccine antigens from the animal pathogen Dichelobacter nodosus.</title>
        <authorList>
            <person name="Myers G.S."/>
            <person name="Parker D."/>
            <person name="Al-Hasani K."/>
            <person name="Kennan R.M."/>
            <person name="Seemann T."/>
            <person name="Ren Q."/>
            <person name="Badger J.H."/>
            <person name="Selengut J.D."/>
            <person name="Deboy R.T."/>
            <person name="Tettelin H."/>
            <person name="Boyce J.D."/>
            <person name="McCarl V.P."/>
            <person name="Han X."/>
            <person name="Nelson W.C."/>
            <person name="Madupu R."/>
            <person name="Mohamoud Y."/>
            <person name="Holley T."/>
            <person name="Fedorova N."/>
            <person name="Khouri H."/>
            <person name="Bottomley S.P."/>
            <person name="Whittington R.J."/>
            <person name="Adler B."/>
            <person name="Songer J.G."/>
            <person name="Rood J.I."/>
            <person name="Paulsen I.T."/>
        </authorList>
    </citation>
    <scope>NUCLEOTIDE SEQUENCE [LARGE SCALE GENOMIC DNA]</scope>
    <source>
        <strain evidence="11 12">VCS1703A</strain>
    </source>
</reference>
<dbReference type="eggNOG" id="COG3118">
    <property type="taxonomic scope" value="Bacteria"/>
</dbReference>
<dbReference type="Gene3D" id="1.25.40.10">
    <property type="entry name" value="Tetratricopeptide repeat domain"/>
    <property type="match status" value="1"/>
</dbReference>
<keyword evidence="5" id="KW-0472">Membrane</keyword>
<dbReference type="HOGENOM" id="CLU_034927_1_0_6"/>
<dbReference type="AlphaFoldDB" id="A5EX61"/>
<feature type="domain" description="Surface lipoprotein assembly modifier N-terminal TPR repeats region" evidence="10">
    <location>
        <begin position="59"/>
        <end position="158"/>
    </location>
</feature>
<evidence type="ECO:0000256" key="8">
    <source>
        <dbReference type="SAM" id="SignalP"/>
    </source>
</evidence>
<keyword evidence="6" id="KW-0998">Cell outer membrane</keyword>
<dbReference type="InterPro" id="IPR007655">
    <property type="entry name" value="Slam_C"/>
</dbReference>
<evidence type="ECO:0000313" key="11">
    <source>
        <dbReference type="EMBL" id="ABQ14186.1"/>
    </source>
</evidence>
<comment type="similarity">
    <text evidence="7">Belongs to the Slam family.</text>
</comment>
<dbReference type="GO" id="GO:0009279">
    <property type="term" value="C:cell outer membrane"/>
    <property type="evidence" value="ECO:0007669"/>
    <property type="project" value="UniProtKB-SubCell"/>
</dbReference>
<dbReference type="InterPro" id="IPR011990">
    <property type="entry name" value="TPR-like_helical_dom_sf"/>
</dbReference>
<evidence type="ECO:0000256" key="5">
    <source>
        <dbReference type="ARBA" id="ARBA00023136"/>
    </source>
</evidence>
<feature type="domain" description="Surface lipoprotein assembly modifier C-terminal" evidence="9">
    <location>
        <begin position="187"/>
        <end position="478"/>
    </location>
</feature>
<dbReference type="Pfam" id="PF24575">
    <property type="entry name" value="TPR_Slam"/>
    <property type="match status" value="1"/>
</dbReference>
<keyword evidence="11" id="KW-0449">Lipoprotein</keyword>